<dbReference type="CDD" id="cd06261">
    <property type="entry name" value="TM_PBP2"/>
    <property type="match status" value="1"/>
</dbReference>
<keyword evidence="11" id="KW-1185">Reference proteome</keyword>
<proteinExistence type="inferred from homology"/>
<sequence length="254" mass="28542">MLTPVGWIVISSFKSSASLFSSEPLDWSTLNFDNYRKLLDTKYLQWYWNTFYVATANTLLNLIFVTITAYVFSRYKFKAKRHVMMGILVLQMFPAFLSMTAIYVILTRMALIDSYWGLLIVYSAATLPFNAWLVKGFFDAIPRSLDEAATLDGAGHLRIFVEIILPLAKPILVFIALTSFTAPWMDFILPSIILRSEDKMTLAVGIFGWIQSQSAENYKLFTAGAILVAIPIGSLFIFMQKHISKGLTGGAVKG</sequence>
<dbReference type="GO" id="GO:0005886">
    <property type="term" value="C:plasma membrane"/>
    <property type="evidence" value="ECO:0007669"/>
    <property type="project" value="UniProtKB-SubCell"/>
</dbReference>
<evidence type="ECO:0000313" key="10">
    <source>
        <dbReference type="EMBL" id="GAM55121.1"/>
    </source>
</evidence>
<dbReference type="Proteomes" id="UP000031671">
    <property type="component" value="Unassembled WGS sequence"/>
</dbReference>
<evidence type="ECO:0000256" key="7">
    <source>
        <dbReference type="ARBA" id="ARBA00023136"/>
    </source>
</evidence>
<organism evidence="10 11">
    <name type="scientific">Vibrio ishigakensis</name>
    <dbReference type="NCBI Taxonomy" id="1481914"/>
    <lineage>
        <taxon>Bacteria</taxon>
        <taxon>Pseudomonadati</taxon>
        <taxon>Pseudomonadota</taxon>
        <taxon>Gammaproteobacteria</taxon>
        <taxon>Vibrionales</taxon>
        <taxon>Vibrionaceae</taxon>
        <taxon>Vibrio</taxon>
    </lineage>
</organism>
<dbReference type="AlphaFoldDB" id="A0A0B8NM31"/>
<evidence type="ECO:0000259" key="9">
    <source>
        <dbReference type="PROSITE" id="PS50928"/>
    </source>
</evidence>
<comment type="subcellular location">
    <subcellularLocation>
        <location evidence="1 8">Cell membrane</location>
        <topology evidence="1 8">Multi-pass membrane protein</topology>
    </subcellularLocation>
</comment>
<dbReference type="EMBL" id="BBRZ01000010">
    <property type="protein sequence ID" value="GAM55121.1"/>
    <property type="molecule type" value="Genomic_DNA"/>
</dbReference>
<evidence type="ECO:0000256" key="4">
    <source>
        <dbReference type="ARBA" id="ARBA00022475"/>
    </source>
</evidence>
<evidence type="ECO:0000256" key="6">
    <source>
        <dbReference type="ARBA" id="ARBA00022989"/>
    </source>
</evidence>
<reference evidence="10 11" key="1">
    <citation type="submission" date="2015-01" db="EMBL/GenBank/DDBJ databases">
        <title>Vibrio sp. C1 JCM 19231 whole genome shotgun sequence.</title>
        <authorList>
            <person name="Sawabe T."/>
            <person name="Meirelles P."/>
            <person name="Feng G."/>
            <person name="Sayaka M."/>
            <person name="Hattori M."/>
            <person name="Ohkuma M."/>
        </authorList>
    </citation>
    <scope>NUCLEOTIDE SEQUENCE [LARGE SCALE GENOMIC DNA]</scope>
    <source>
        <strain evidence="11">JCM 19231</strain>
    </source>
</reference>
<dbReference type="Gene3D" id="1.10.3720.10">
    <property type="entry name" value="MetI-like"/>
    <property type="match status" value="1"/>
</dbReference>
<protein>
    <submittedName>
        <fullName evidence="10">Maltose/maltodextrin ABC transporter, permease protein malG</fullName>
    </submittedName>
</protein>
<dbReference type="InterPro" id="IPR035906">
    <property type="entry name" value="MetI-like_sf"/>
</dbReference>
<keyword evidence="5" id="KW-0812">Transmembrane</keyword>
<dbReference type="GO" id="GO:0042956">
    <property type="term" value="P:maltodextrin transmembrane transport"/>
    <property type="evidence" value="ECO:0007669"/>
    <property type="project" value="TreeGrafter"/>
</dbReference>
<evidence type="ECO:0000313" key="11">
    <source>
        <dbReference type="Proteomes" id="UP000031671"/>
    </source>
</evidence>
<evidence type="ECO:0000256" key="8">
    <source>
        <dbReference type="RuleBase" id="RU363032"/>
    </source>
</evidence>
<keyword evidence="3 8" id="KW-0813">Transport</keyword>
<comment type="caution">
    <text evidence="10">The sequence shown here is derived from an EMBL/GenBank/DDBJ whole genome shotgun (WGS) entry which is preliminary data.</text>
</comment>
<reference evidence="10 11" key="2">
    <citation type="submission" date="2015-01" db="EMBL/GenBank/DDBJ databases">
        <authorList>
            <consortium name="NBRP consortium"/>
            <person name="Sawabe T."/>
            <person name="Meirelles P."/>
            <person name="Feng G."/>
            <person name="Sayaka M."/>
            <person name="Hattori M."/>
            <person name="Ohkuma M."/>
        </authorList>
    </citation>
    <scope>NUCLEOTIDE SEQUENCE [LARGE SCALE GENOMIC DNA]</scope>
    <source>
        <strain evidence="11">JCM 19231</strain>
    </source>
</reference>
<dbReference type="PANTHER" id="PTHR32243:SF34">
    <property type="entry name" value="GALACTOOLIGOSACCHARIDES TRANSPORT SYSTEM PERMEASE PROTEIN GANQ"/>
    <property type="match status" value="1"/>
</dbReference>
<accession>A0A0B8NM31</accession>
<evidence type="ECO:0000256" key="1">
    <source>
        <dbReference type="ARBA" id="ARBA00004651"/>
    </source>
</evidence>
<feature type="domain" description="ABC transmembrane type-1" evidence="9">
    <location>
        <begin position="47"/>
        <end position="239"/>
    </location>
</feature>
<keyword evidence="6" id="KW-1133">Transmembrane helix</keyword>
<dbReference type="SUPFAM" id="SSF161098">
    <property type="entry name" value="MetI-like"/>
    <property type="match status" value="1"/>
</dbReference>
<dbReference type="GO" id="GO:0015423">
    <property type="term" value="F:ABC-type maltose transporter activity"/>
    <property type="evidence" value="ECO:0007669"/>
    <property type="project" value="TreeGrafter"/>
</dbReference>
<dbReference type="InterPro" id="IPR000515">
    <property type="entry name" value="MetI-like"/>
</dbReference>
<keyword evidence="7" id="KW-0472">Membrane</keyword>
<keyword evidence="4" id="KW-1003">Cell membrane</keyword>
<dbReference type="Pfam" id="PF00528">
    <property type="entry name" value="BPD_transp_1"/>
    <property type="match status" value="1"/>
</dbReference>
<dbReference type="InterPro" id="IPR050901">
    <property type="entry name" value="BP-dep_ABC_trans_perm"/>
</dbReference>
<dbReference type="PANTHER" id="PTHR32243">
    <property type="entry name" value="MALTOSE TRANSPORT SYSTEM PERMEASE-RELATED"/>
    <property type="match status" value="1"/>
</dbReference>
<evidence type="ECO:0000256" key="5">
    <source>
        <dbReference type="ARBA" id="ARBA00022692"/>
    </source>
</evidence>
<gene>
    <name evidence="10" type="ORF">JCM19231_1937</name>
</gene>
<evidence type="ECO:0000256" key="3">
    <source>
        <dbReference type="ARBA" id="ARBA00022448"/>
    </source>
</evidence>
<evidence type="ECO:0000256" key="2">
    <source>
        <dbReference type="ARBA" id="ARBA00009047"/>
    </source>
</evidence>
<dbReference type="PROSITE" id="PS50928">
    <property type="entry name" value="ABC_TM1"/>
    <property type="match status" value="1"/>
</dbReference>
<comment type="similarity">
    <text evidence="2">Belongs to the binding-protein-dependent transport system permease family. MalFG subfamily.</text>
</comment>
<name>A0A0B8NM31_9VIBR</name>